<feature type="region of interest" description="Disordered" evidence="2">
    <location>
        <begin position="98"/>
        <end position="137"/>
    </location>
</feature>
<proteinExistence type="evidence at transcript level"/>
<feature type="compositionally biased region" description="Polar residues" evidence="2">
    <location>
        <begin position="113"/>
        <end position="123"/>
    </location>
</feature>
<protein>
    <recommendedName>
        <fullName evidence="3">Tify domain-containing protein</fullName>
    </recommendedName>
</protein>
<evidence type="ECO:0000313" key="4">
    <source>
        <dbReference type="EMBL" id="ABR18272.1"/>
    </source>
</evidence>
<dbReference type="GO" id="GO:0031347">
    <property type="term" value="P:regulation of defense response"/>
    <property type="evidence" value="ECO:0007669"/>
    <property type="project" value="TreeGrafter"/>
</dbReference>
<dbReference type="EMBL" id="EF678524">
    <property type="protein sequence ID" value="ABR18272.1"/>
    <property type="molecule type" value="mRNA"/>
</dbReference>
<dbReference type="InterPro" id="IPR040390">
    <property type="entry name" value="TIFY/JAZ"/>
</dbReference>
<organism evidence="4">
    <name type="scientific">Picea sitchensis</name>
    <name type="common">Sitka spruce</name>
    <name type="synonym">Pinus sitchensis</name>
    <dbReference type="NCBI Taxonomy" id="3332"/>
    <lineage>
        <taxon>Eukaryota</taxon>
        <taxon>Viridiplantae</taxon>
        <taxon>Streptophyta</taxon>
        <taxon>Embryophyta</taxon>
        <taxon>Tracheophyta</taxon>
        <taxon>Spermatophyta</taxon>
        <taxon>Pinopsida</taxon>
        <taxon>Pinidae</taxon>
        <taxon>Conifers I</taxon>
        <taxon>Pinales</taxon>
        <taxon>Pinaceae</taxon>
        <taxon>Picea</taxon>
    </lineage>
</organism>
<evidence type="ECO:0000256" key="2">
    <source>
        <dbReference type="SAM" id="MobiDB-lite"/>
    </source>
</evidence>
<dbReference type="GO" id="GO:2000022">
    <property type="term" value="P:regulation of jasmonic acid mediated signaling pathway"/>
    <property type="evidence" value="ECO:0007669"/>
    <property type="project" value="TreeGrafter"/>
</dbReference>
<accession>B8LRJ2</accession>
<feature type="domain" description="Tify" evidence="3">
    <location>
        <begin position="138"/>
        <end position="172"/>
    </location>
</feature>
<feature type="region of interest" description="Disordered" evidence="2">
    <location>
        <begin position="1"/>
        <end position="21"/>
    </location>
</feature>
<reference evidence="4" key="1">
    <citation type="submission" date="2007-06" db="EMBL/GenBank/DDBJ databases">
        <title>Full length cDNA sequences from Sitka Spruce (Picea sitchensis).</title>
        <authorList>
            <person name="Ralph S.G."/>
            <person name="Chun H.E."/>
            <person name="Liao N."/>
            <person name="Ali J."/>
            <person name="Reid K."/>
            <person name="Kolosova N."/>
            <person name="Cooper N."/>
            <person name="Cullis C."/>
            <person name="Jancsik S."/>
            <person name="Moore R."/>
            <person name="Mayo M."/>
            <person name="Wagner S."/>
            <person name="Holt R.A."/>
            <person name="Jones S.J.M."/>
            <person name="Marra M.A."/>
            <person name="Ritland C.E."/>
            <person name="Ritland K."/>
            <person name="Bohlmann J."/>
        </authorList>
    </citation>
    <scope>NUCLEOTIDE SEQUENCE</scope>
    <source>
        <tissue evidence="4">Bark</tissue>
    </source>
</reference>
<dbReference type="GO" id="GO:0005634">
    <property type="term" value="C:nucleus"/>
    <property type="evidence" value="ECO:0007669"/>
    <property type="project" value="TreeGrafter"/>
</dbReference>
<name>B8LRJ2_PICSI</name>
<dbReference type="GO" id="GO:0009611">
    <property type="term" value="P:response to wounding"/>
    <property type="evidence" value="ECO:0007669"/>
    <property type="project" value="TreeGrafter"/>
</dbReference>
<dbReference type="InterPro" id="IPR018467">
    <property type="entry name" value="CCT_CS"/>
</dbReference>
<dbReference type="AlphaFoldDB" id="B8LRJ2"/>
<evidence type="ECO:0000259" key="3">
    <source>
        <dbReference type="PROSITE" id="PS51320"/>
    </source>
</evidence>
<dbReference type="PROSITE" id="PS51320">
    <property type="entry name" value="TIFY"/>
    <property type="match status" value="1"/>
</dbReference>
<dbReference type="PANTHER" id="PTHR33077:SF61">
    <property type="entry name" value="PROTEIN TIFY 3A-RELATED"/>
    <property type="match status" value="1"/>
</dbReference>
<dbReference type="InterPro" id="IPR010399">
    <property type="entry name" value="Tify_dom"/>
</dbReference>
<sequence length="260" mass="27995">MKNDKGKRPLEERSFRESAEENSIKGMADLIPDYLGDTYSSFTYRGSPTPAEKRDLEVCNPCRAASNGRVTKSMATVKTGIYELPNLDLSLLPPRWPAGTGSSPYQRGVQPAASAQQYSQVPSSPNPDVFRSPNAGAEQPPCAQLTIFYAGTVSVYNVSADKAKSIMMAASRICGSPHSGSPSSSASTPSTQLNPTPRSMDMSPISSDSAPVAILNHTQASETIKTAAIPISRKCCIQRFLEKRNERIHGKSPYLPPAQN</sequence>
<feature type="region of interest" description="Disordered" evidence="2">
    <location>
        <begin position="174"/>
        <end position="208"/>
    </location>
</feature>
<dbReference type="PANTHER" id="PTHR33077">
    <property type="entry name" value="PROTEIN TIFY 4A-RELATED-RELATED"/>
    <property type="match status" value="1"/>
</dbReference>
<evidence type="ECO:0000256" key="1">
    <source>
        <dbReference type="ARBA" id="ARBA00008614"/>
    </source>
</evidence>
<dbReference type="Pfam" id="PF09425">
    <property type="entry name" value="Jas_motif"/>
    <property type="match status" value="1"/>
</dbReference>
<dbReference type="Pfam" id="PF06200">
    <property type="entry name" value="tify"/>
    <property type="match status" value="1"/>
</dbReference>
<comment type="similarity">
    <text evidence="1">Belongs to the TIFY/JAZ family.</text>
</comment>
<feature type="compositionally biased region" description="Low complexity" evidence="2">
    <location>
        <begin position="176"/>
        <end position="190"/>
    </location>
</feature>
<dbReference type="SMART" id="SM00979">
    <property type="entry name" value="TIFY"/>
    <property type="match status" value="1"/>
</dbReference>